<evidence type="ECO:0000256" key="1">
    <source>
        <dbReference type="SAM" id="SignalP"/>
    </source>
</evidence>
<dbReference type="AlphaFoldDB" id="A0A9P7YMS0"/>
<dbReference type="PANTHER" id="PTHR36195:SF6">
    <property type="entry name" value="SECRETED THAUMATIN-LIKE PROTEIN CALA"/>
    <property type="match status" value="1"/>
</dbReference>
<dbReference type="EMBL" id="MU251415">
    <property type="protein sequence ID" value="KAG9236087.1"/>
    <property type="molecule type" value="Genomic_DNA"/>
</dbReference>
<evidence type="ECO:0000313" key="2">
    <source>
        <dbReference type="EMBL" id="KAG9236087.1"/>
    </source>
</evidence>
<dbReference type="PANTHER" id="PTHR36195">
    <property type="entry name" value="DOMAIN PROTEIN, PUTATIVE (AFU_ORTHOLOGUE AFUA_5G01990)-RELATED-RELATED"/>
    <property type="match status" value="1"/>
</dbReference>
<sequence length="195" mass="21611">MRSFSLQALAFFSASASLASAGSVEIKNYCEHSIYIRQSDPTKMGGCDMGPDTSKCYSDAYEVKPNELVPLDMTISGQGVAIKISKTPSLEKITQFEYCASDNMYWDVSDLDGQGSNRVGSPFYHDNIKAYPLGNRDGFSDCKDVNCKKDQVCEDAYQYPDQKATLTCPLDMQSFRFDFCTSDGDVSKRSVVFMA</sequence>
<organism evidence="2 3">
    <name type="scientific">Amylocarpus encephaloides</name>
    <dbReference type="NCBI Taxonomy" id="45428"/>
    <lineage>
        <taxon>Eukaryota</taxon>
        <taxon>Fungi</taxon>
        <taxon>Dikarya</taxon>
        <taxon>Ascomycota</taxon>
        <taxon>Pezizomycotina</taxon>
        <taxon>Leotiomycetes</taxon>
        <taxon>Helotiales</taxon>
        <taxon>Helotiales incertae sedis</taxon>
        <taxon>Amylocarpus</taxon>
    </lineage>
</organism>
<evidence type="ECO:0000313" key="3">
    <source>
        <dbReference type="Proteomes" id="UP000824998"/>
    </source>
</evidence>
<dbReference type="Pfam" id="PF04681">
    <property type="entry name" value="Bys1"/>
    <property type="match status" value="1"/>
</dbReference>
<dbReference type="OrthoDB" id="5144514at2759"/>
<accession>A0A9P7YMS0</accession>
<dbReference type="Proteomes" id="UP000824998">
    <property type="component" value="Unassembled WGS sequence"/>
</dbReference>
<feature type="signal peptide" evidence="1">
    <location>
        <begin position="1"/>
        <end position="21"/>
    </location>
</feature>
<reference evidence="2" key="1">
    <citation type="journal article" date="2021" name="IMA Fungus">
        <title>Genomic characterization of three marine fungi, including Emericellopsis atlantica sp. nov. with signatures of a generalist lifestyle and marine biomass degradation.</title>
        <authorList>
            <person name="Hagestad O.C."/>
            <person name="Hou L."/>
            <person name="Andersen J.H."/>
            <person name="Hansen E.H."/>
            <person name="Altermark B."/>
            <person name="Li C."/>
            <person name="Kuhnert E."/>
            <person name="Cox R.J."/>
            <person name="Crous P.W."/>
            <person name="Spatafora J.W."/>
            <person name="Lail K."/>
            <person name="Amirebrahimi M."/>
            <person name="Lipzen A."/>
            <person name="Pangilinan J."/>
            <person name="Andreopoulos W."/>
            <person name="Hayes R.D."/>
            <person name="Ng V."/>
            <person name="Grigoriev I.V."/>
            <person name="Jackson S.A."/>
            <person name="Sutton T.D.S."/>
            <person name="Dobson A.D.W."/>
            <person name="Rama T."/>
        </authorList>
    </citation>
    <scope>NUCLEOTIDE SEQUENCE</scope>
    <source>
        <strain evidence="2">TRa018bII</strain>
    </source>
</reference>
<keyword evidence="1" id="KW-0732">Signal</keyword>
<gene>
    <name evidence="2" type="ORF">BJ875DRAFT_457391</name>
</gene>
<comment type="caution">
    <text evidence="2">The sequence shown here is derived from an EMBL/GenBank/DDBJ whole genome shotgun (WGS) entry which is preliminary data.</text>
</comment>
<protein>
    <submittedName>
        <fullName evidence="2">Uncharacterized protein</fullName>
    </submittedName>
</protein>
<proteinExistence type="predicted"/>
<feature type="chain" id="PRO_5040241679" evidence="1">
    <location>
        <begin position="22"/>
        <end position="195"/>
    </location>
</feature>
<dbReference type="InterPro" id="IPR006771">
    <property type="entry name" value="CetA-like"/>
</dbReference>
<name>A0A9P7YMS0_9HELO</name>
<keyword evidence="3" id="KW-1185">Reference proteome</keyword>